<keyword evidence="7" id="KW-1185">Reference proteome</keyword>
<comment type="subcellular location">
    <subcellularLocation>
        <location evidence="1 5">Secreted</location>
    </subcellularLocation>
</comment>
<dbReference type="Proteomes" id="UP001632037">
    <property type="component" value="Unassembled WGS sequence"/>
</dbReference>
<gene>
    <name evidence="6" type="ORF">V7S43_005917</name>
</gene>
<evidence type="ECO:0000256" key="3">
    <source>
        <dbReference type="ARBA" id="ARBA00022525"/>
    </source>
</evidence>
<dbReference type="EMBL" id="JBIMZQ010000010">
    <property type="protein sequence ID" value="KAL3668615.1"/>
    <property type="molecule type" value="Genomic_DNA"/>
</dbReference>
<sequence>MTSVNAAGPVRALETSNGKRSLRTYYEEDKYDEEEEEERGVMSVEQVAKWTSKVDEWVKLGYKPAGMREKLSALNGVMSQKNRRCSWLPGDGRTHRRSEDARRDLTMVEVKASFFSKKKKLINYWYW</sequence>
<evidence type="ECO:0000256" key="2">
    <source>
        <dbReference type="ARBA" id="ARBA00010400"/>
    </source>
</evidence>
<evidence type="ECO:0000256" key="5">
    <source>
        <dbReference type="RuleBase" id="RU367124"/>
    </source>
</evidence>
<comment type="similarity">
    <text evidence="2 5">Belongs to the RxLR effector family.</text>
</comment>
<reference evidence="6 7" key="1">
    <citation type="submission" date="2024-09" db="EMBL/GenBank/DDBJ databases">
        <title>Genome sequencing and assembly of Phytophthora oleae, isolate VK10A, causative agent of rot of olive drupes.</title>
        <authorList>
            <person name="Conti Taguali S."/>
            <person name="Riolo M."/>
            <person name="La Spada F."/>
            <person name="Cacciola S.O."/>
            <person name="Dionisio G."/>
        </authorList>
    </citation>
    <scope>NUCLEOTIDE SEQUENCE [LARGE SCALE GENOMIC DNA]</scope>
    <source>
        <strain evidence="6 7">VK10A</strain>
    </source>
</reference>
<dbReference type="InterPro" id="IPR031825">
    <property type="entry name" value="RXLR"/>
</dbReference>
<comment type="caution">
    <text evidence="6">The sequence shown here is derived from an EMBL/GenBank/DDBJ whole genome shotgun (WGS) entry which is preliminary data.</text>
</comment>
<evidence type="ECO:0000313" key="7">
    <source>
        <dbReference type="Proteomes" id="UP001632037"/>
    </source>
</evidence>
<evidence type="ECO:0000313" key="6">
    <source>
        <dbReference type="EMBL" id="KAL3668615.1"/>
    </source>
</evidence>
<keyword evidence="4" id="KW-0732">Signal</keyword>
<accession>A0ABD3FSA1</accession>
<comment type="domain">
    <text evidence="5">The RxLR-dEER motif acts to carry the protein into the host cell cytoplasm through binding to cell surface phosphatidylinositol-3-phosphate.</text>
</comment>
<evidence type="ECO:0000256" key="4">
    <source>
        <dbReference type="ARBA" id="ARBA00022729"/>
    </source>
</evidence>
<dbReference type="Pfam" id="PF16810">
    <property type="entry name" value="RXLR"/>
    <property type="match status" value="1"/>
</dbReference>
<keyword evidence="3 5" id="KW-0964">Secreted</keyword>
<organism evidence="6 7">
    <name type="scientific">Phytophthora oleae</name>
    <dbReference type="NCBI Taxonomy" id="2107226"/>
    <lineage>
        <taxon>Eukaryota</taxon>
        <taxon>Sar</taxon>
        <taxon>Stramenopiles</taxon>
        <taxon>Oomycota</taxon>
        <taxon>Peronosporomycetes</taxon>
        <taxon>Peronosporales</taxon>
        <taxon>Peronosporaceae</taxon>
        <taxon>Phytophthora</taxon>
    </lineage>
</organism>
<proteinExistence type="inferred from homology"/>
<name>A0ABD3FSA1_9STRA</name>
<comment type="function">
    <text evidence="5">Effector that suppresses plant defense responses during pathogen infection.</text>
</comment>
<evidence type="ECO:0000256" key="1">
    <source>
        <dbReference type="ARBA" id="ARBA00004613"/>
    </source>
</evidence>
<protein>
    <recommendedName>
        <fullName evidence="5">RxLR effector protein</fullName>
    </recommendedName>
</protein>
<dbReference type="AlphaFoldDB" id="A0ABD3FSA1"/>